<evidence type="ECO:0000313" key="1">
    <source>
        <dbReference type="EMBL" id="MDJ1502992.1"/>
    </source>
</evidence>
<protein>
    <recommendedName>
        <fullName evidence="3">Type VI secretion protein</fullName>
    </recommendedName>
</protein>
<accession>A0AAE3R7H6</accession>
<sequence>MITELKYFPVNWVDGMKISRRHFEQNEFFLHDALRDVSALDLTSYNYGILPLTDALNVQIICDYNQNIQVKVLSCRAIVPNGSRIELYNATPLQLQTTLKEITEKFSMQTFVNQEFNLIVSVNLFKRIPVGEPIVDEMPPRYPFTRPELQLSIMPSEAVNTDELSNGLTIGRIIHKNGELQPVTDYLPACTSVSSLFPMREWYAAFQNHLTLLETYTTKVFQKTRDKTNRTDLSDSIGSFSEEILKEVSQYRFGFKWRIPQQAPIHMLETMMQPIQLVQTFLNCRPAKEREEVLTYLSEWMDLVPGAFENQVRAVLQIEYDHTELGRVFAEVDAFYKTLVTVFFKLSQLEIIGKRKGQNVFIIEHQVNEQKTPEPSKNRWSPI</sequence>
<keyword evidence="2" id="KW-1185">Reference proteome</keyword>
<evidence type="ECO:0008006" key="3">
    <source>
        <dbReference type="Google" id="ProtNLM"/>
    </source>
</evidence>
<gene>
    <name evidence="1" type="ORF">QNI22_20150</name>
</gene>
<dbReference type="AlphaFoldDB" id="A0AAE3R7H6"/>
<dbReference type="EMBL" id="JASJOU010000007">
    <property type="protein sequence ID" value="MDJ1502992.1"/>
    <property type="molecule type" value="Genomic_DNA"/>
</dbReference>
<organism evidence="1 2">
    <name type="scientific">Xanthocytophaga agilis</name>
    <dbReference type="NCBI Taxonomy" id="3048010"/>
    <lineage>
        <taxon>Bacteria</taxon>
        <taxon>Pseudomonadati</taxon>
        <taxon>Bacteroidota</taxon>
        <taxon>Cytophagia</taxon>
        <taxon>Cytophagales</taxon>
        <taxon>Rhodocytophagaceae</taxon>
        <taxon>Xanthocytophaga</taxon>
    </lineage>
</organism>
<reference evidence="1" key="1">
    <citation type="submission" date="2023-05" db="EMBL/GenBank/DDBJ databases">
        <authorList>
            <person name="Zhang X."/>
        </authorList>
    </citation>
    <scope>NUCLEOTIDE SEQUENCE</scope>
    <source>
        <strain evidence="1">BD1B2-1</strain>
    </source>
</reference>
<proteinExistence type="predicted"/>
<dbReference type="RefSeq" id="WP_314513401.1">
    <property type="nucleotide sequence ID" value="NZ_JASJOU010000007.1"/>
</dbReference>
<evidence type="ECO:0000313" key="2">
    <source>
        <dbReference type="Proteomes" id="UP001232063"/>
    </source>
</evidence>
<comment type="caution">
    <text evidence="1">The sequence shown here is derived from an EMBL/GenBank/DDBJ whole genome shotgun (WGS) entry which is preliminary data.</text>
</comment>
<dbReference type="Proteomes" id="UP001232063">
    <property type="component" value="Unassembled WGS sequence"/>
</dbReference>
<name>A0AAE3R7H6_9BACT</name>